<dbReference type="AlphaFoldDB" id="A0A2S7SYU1"/>
<name>A0A2S7SYU1_9BACT</name>
<proteinExistence type="predicted"/>
<keyword evidence="2" id="KW-1185">Reference proteome</keyword>
<protein>
    <submittedName>
        <fullName evidence="1">Uncharacterized protein</fullName>
    </submittedName>
</protein>
<accession>A0A2S7SYU1</accession>
<dbReference type="Proteomes" id="UP000239872">
    <property type="component" value="Unassembled WGS sequence"/>
</dbReference>
<sequence length="253" mass="28884">MRVSVAVHEICHVLYGEQPITLQSSMDRWFATSKDPNALFAYNYIDEALATACGNGWAYEQLSGKEDKTGWYDNEYINTFGHAIYPMVKEYIAANNQLDSAFVHRAIALFSDRFPVAYKNYQNLMNKVNIYTDAATQQDFGNINGVIHKYYRITSSYGSYPISESIQQLDQATGTQFFIVYRDHAANYKLLCERFRQLRSYKSDAEGVISFFDDQKRPVIILNAKDSSRIDRALAVMQSAGEVNSSKEFTPLE</sequence>
<evidence type="ECO:0000313" key="2">
    <source>
        <dbReference type="Proteomes" id="UP000239872"/>
    </source>
</evidence>
<organism evidence="1 2">
    <name type="scientific">Flavipsychrobacter stenotrophus</name>
    <dbReference type="NCBI Taxonomy" id="2077091"/>
    <lineage>
        <taxon>Bacteria</taxon>
        <taxon>Pseudomonadati</taxon>
        <taxon>Bacteroidota</taxon>
        <taxon>Chitinophagia</taxon>
        <taxon>Chitinophagales</taxon>
        <taxon>Chitinophagaceae</taxon>
        <taxon>Flavipsychrobacter</taxon>
    </lineage>
</organism>
<reference evidence="1 2" key="1">
    <citation type="submission" date="2018-01" db="EMBL/GenBank/DDBJ databases">
        <title>A novel member of the phylum Bacteroidetes isolated from glacier ice.</title>
        <authorList>
            <person name="Liu Q."/>
            <person name="Xin Y.-H."/>
        </authorList>
    </citation>
    <scope>NUCLEOTIDE SEQUENCE [LARGE SCALE GENOMIC DNA]</scope>
    <source>
        <strain evidence="1 2">RB1R16</strain>
    </source>
</reference>
<dbReference type="EMBL" id="PPSL01000002">
    <property type="protein sequence ID" value="PQJ11868.1"/>
    <property type="molecule type" value="Genomic_DNA"/>
</dbReference>
<comment type="caution">
    <text evidence="1">The sequence shown here is derived from an EMBL/GenBank/DDBJ whole genome shotgun (WGS) entry which is preliminary data.</text>
</comment>
<gene>
    <name evidence="1" type="ORF">CJD36_008725</name>
</gene>
<evidence type="ECO:0000313" key="1">
    <source>
        <dbReference type="EMBL" id="PQJ11868.1"/>
    </source>
</evidence>